<dbReference type="Proteomes" id="UP001482620">
    <property type="component" value="Unassembled WGS sequence"/>
</dbReference>
<proteinExistence type="predicted"/>
<keyword evidence="2" id="KW-1185">Reference proteome</keyword>
<accession>A0ABV0VB70</accession>
<sequence length="130" mass="15031">MYGLICRRGQNMPSHSKKLFAKRSDMMAMLMDSNPKRQSVKFQIKGMPIHPSIHRLYLLILAGSRGAWCLSPGGVYPGHVTSPSQGVPINATKLFHFFNFYFCPYKVFVYFLQRNNLSWSPLFYNTKKTF</sequence>
<dbReference type="EMBL" id="JAHRIQ010104553">
    <property type="protein sequence ID" value="MEQ2254567.1"/>
    <property type="molecule type" value="Genomic_DNA"/>
</dbReference>
<reference evidence="1 2" key="1">
    <citation type="submission" date="2021-06" db="EMBL/GenBank/DDBJ databases">
        <authorList>
            <person name="Palmer J.M."/>
        </authorList>
    </citation>
    <scope>NUCLEOTIDE SEQUENCE [LARGE SCALE GENOMIC DNA]</scope>
    <source>
        <strain evidence="2">if_2019</strain>
        <tissue evidence="1">Muscle</tissue>
    </source>
</reference>
<name>A0ABV0VB70_9TELE</name>
<evidence type="ECO:0000313" key="1">
    <source>
        <dbReference type="EMBL" id="MEQ2254567.1"/>
    </source>
</evidence>
<gene>
    <name evidence="1" type="ORF">ILYODFUR_005015</name>
</gene>
<evidence type="ECO:0000313" key="2">
    <source>
        <dbReference type="Proteomes" id="UP001482620"/>
    </source>
</evidence>
<organism evidence="1 2">
    <name type="scientific">Ilyodon furcidens</name>
    <name type="common">goldbreast splitfin</name>
    <dbReference type="NCBI Taxonomy" id="33524"/>
    <lineage>
        <taxon>Eukaryota</taxon>
        <taxon>Metazoa</taxon>
        <taxon>Chordata</taxon>
        <taxon>Craniata</taxon>
        <taxon>Vertebrata</taxon>
        <taxon>Euteleostomi</taxon>
        <taxon>Actinopterygii</taxon>
        <taxon>Neopterygii</taxon>
        <taxon>Teleostei</taxon>
        <taxon>Neoteleostei</taxon>
        <taxon>Acanthomorphata</taxon>
        <taxon>Ovalentaria</taxon>
        <taxon>Atherinomorphae</taxon>
        <taxon>Cyprinodontiformes</taxon>
        <taxon>Goodeidae</taxon>
        <taxon>Ilyodon</taxon>
    </lineage>
</organism>
<comment type="caution">
    <text evidence="1">The sequence shown here is derived from an EMBL/GenBank/DDBJ whole genome shotgun (WGS) entry which is preliminary data.</text>
</comment>
<protein>
    <submittedName>
        <fullName evidence="1">Uncharacterized protein</fullName>
    </submittedName>
</protein>